<name>A0A518CQ59_9PLAN</name>
<gene>
    <name evidence="2" type="ORF">Pla110_30960</name>
</gene>
<protein>
    <submittedName>
        <fullName evidence="2">Uncharacterized protein</fullName>
    </submittedName>
</protein>
<evidence type="ECO:0000256" key="1">
    <source>
        <dbReference type="SAM" id="MobiDB-lite"/>
    </source>
</evidence>
<proteinExistence type="predicted"/>
<sequence length="83" mass="9323">MVKDAPPPAKGINRNETPESSRFDYLQPNHDVKLFTPAPLKNTEPKAEIIAAFPLQEDVSFFAVLCQVESFEFLFVSDAKSDH</sequence>
<evidence type="ECO:0000313" key="3">
    <source>
        <dbReference type="Proteomes" id="UP000317178"/>
    </source>
</evidence>
<keyword evidence="3" id="KW-1185">Reference proteome</keyword>
<evidence type="ECO:0000313" key="2">
    <source>
        <dbReference type="EMBL" id="QDU81355.1"/>
    </source>
</evidence>
<accession>A0A518CQ59</accession>
<dbReference type="EMBL" id="CP036281">
    <property type="protein sequence ID" value="QDU81355.1"/>
    <property type="molecule type" value="Genomic_DNA"/>
</dbReference>
<dbReference type="Proteomes" id="UP000317178">
    <property type="component" value="Chromosome"/>
</dbReference>
<reference evidence="2 3" key="1">
    <citation type="submission" date="2019-02" db="EMBL/GenBank/DDBJ databases">
        <title>Deep-cultivation of Planctomycetes and their phenomic and genomic characterization uncovers novel biology.</title>
        <authorList>
            <person name="Wiegand S."/>
            <person name="Jogler M."/>
            <person name="Boedeker C."/>
            <person name="Pinto D."/>
            <person name="Vollmers J."/>
            <person name="Rivas-Marin E."/>
            <person name="Kohn T."/>
            <person name="Peeters S.H."/>
            <person name="Heuer A."/>
            <person name="Rast P."/>
            <person name="Oberbeckmann S."/>
            <person name="Bunk B."/>
            <person name="Jeske O."/>
            <person name="Meyerdierks A."/>
            <person name="Storesund J.E."/>
            <person name="Kallscheuer N."/>
            <person name="Luecker S."/>
            <person name="Lage O.M."/>
            <person name="Pohl T."/>
            <person name="Merkel B.J."/>
            <person name="Hornburger P."/>
            <person name="Mueller R.-W."/>
            <person name="Bruemmer F."/>
            <person name="Labrenz M."/>
            <person name="Spormann A.M."/>
            <person name="Op den Camp H."/>
            <person name="Overmann J."/>
            <person name="Amann R."/>
            <person name="Jetten M.S.M."/>
            <person name="Mascher T."/>
            <person name="Medema M.H."/>
            <person name="Devos D.P."/>
            <person name="Kaster A.-K."/>
            <person name="Ovreas L."/>
            <person name="Rohde M."/>
            <person name="Galperin M.Y."/>
            <person name="Jogler C."/>
        </authorList>
    </citation>
    <scope>NUCLEOTIDE SEQUENCE [LARGE SCALE GENOMIC DNA]</scope>
    <source>
        <strain evidence="2 3">Pla110</strain>
    </source>
</reference>
<dbReference type="KEGG" id="plon:Pla110_30960"/>
<feature type="region of interest" description="Disordered" evidence="1">
    <location>
        <begin position="1"/>
        <end position="23"/>
    </location>
</feature>
<organism evidence="2 3">
    <name type="scientific">Polystyrenella longa</name>
    <dbReference type="NCBI Taxonomy" id="2528007"/>
    <lineage>
        <taxon>Bacteria</taxon>
        <taxon>Pseudomonadati</taxon>
        <taxon>Planctomycetota</taxon>
        <taxon>Planctomycetia</taxon>
        <taxon>Planctomycetales</taxon>
        <taxon>Planctomycetaceae</taxon>
        <taxon>Polystyrenella</taxon>
    </lineage>
</organism>
<dbReference type="AlphaFoldDB" id="A0A518CQ59"/>